<accession>A0ABU2V217</accession>
<sequence>MAEIALQIRIAAEPETVYRAVSTPEGVAGWFTTGAEIGEGVGALHRLSFPGAPMAWEFRIDEVAAGKRLSQTVVAGPPQWIDTEIVYALEADSEGGTVVRFDHTGFAEVDDMFREVTMGWAGMFTRLKEYVETGTPAPYFTL</sequence>
<evidence type="ECO:0000313" key="4">
    <source>
        <dbReference type="Proteomes" id="UP001183824"/>
    </source>
</evidence>
<evidence type="ECO:0000313" key="3">
    <source>
        <dbReference type="EMBL" id="MDT0479580.1"/>
    </source>
</evidence>
<keyword evidence="4" id="KW-1185">Reference proteome</keyword>
<evidence type="ECO:0000259" key="2">
    <source>
        <dbReference type="Pfam" id="PF08327"/>
    </source>
</evidence>
<dbReference type="EMBL" id="JAVREZ010000001">
    <property type="protein sequence ID" value="MDT0479580.1"/>
    <property type="molecule type" value="Genomic_DNA"/>
</dbReference>
<feature type="domain" description="Activator of Hsp90 ATPase homologue 1/2-like C-terminal" evidence="2">
    <location>
        <begin position="12"/>
        <end position="132"/>
    </location>
</feature>
<dbReference type="SUPFAM" id="SSF55961">
    <property type="entry name" value="Bet v1-like"/>
    <property type="match status" value="1"/>
</dbReference>
<dbReference type="Proteomes" id="UP001183824">
    <property type="component" value="Unassembled WGS sequence"/>
</dbReference>
<dbReference type="Pfam" id="PF08327">
    <property type="entry name" value="AHSA1"/>
    <property type="match status" value="1"/>
</dbReference>
<reference evidence="4" key="1">
    <citation type="submission" date="2023-07" db="EMBL/GenBank/DDBJ databases">
        <title>30 novel species of actinomycetes from the DSMZ collection.</title>
        <authorList>
            <person name="Nouioui I."/>
        </authorList>
    </citation>
    <scope>NUCLEOTIDE SEQUENCE [LARGE SCALE GENOMIC DNA]</scope>
    <source>
        <strain evidence="4">DSM 41640</strain>
    </source>
</reference>
<gene>
    <name evidence="3" type="ORF">RNB18_05210</name>
</gene>
<comment type="caution">
    <text evidence="3">The sequence shown here is derived from an EMBL/GenBank/DDBJ whole genome shotgun (WGS) entry which is preliminary data.</text>
</comment>
<dbReference type="CDD" id="cd07814">
    <property type="entry name" value="SRPBCC_CalC_Aha1-like"/>
    <property type="match status" value="1"/>
</dbReference>
<dbReference type="InterPro" id="IPR013538">
    <property type="entry name" value="ASHA1/2-like_C"/>
</dbReference>
<comment type="similarity">
    <text evidence="1">Belongs to the AHA1 family.</text>
</comment>
<protein>
    <submittedName>
        <fullName evidence="3">SRPBCC domain-containing protein</fullName>
    </submittedName>
</protein>
<evidence type="ECO:0000256" key="1">
    <source>
        <dbReference type="ARBA" id="ARBA00006817"/>
    </source>
</evidence>
<dbReference type="RefSeq" id="WP_311712938.1">
    <property type="nucleotide sequence ID" value="NZ_JAVREZ010000001.1"/>
</dbReference>
<name>A0ABU2V217_9ACTN</name>
<dbReference type="Gene3D" id="3.30.530.20">
    <property type="match status" value="1"/>
</dbReference>
<organism evidence="3 4">
    <name type="scientific">Streptomyces doebereineriae</name>
    <dbReference type="NCBI Taxonomy" id="3075528"/>
    <lineage>
        <taxon>Bacteria</taxon>
        <taxon>Bacillati</taxon>
        <taxon>Actinomycetota</taxon>
        <taxon>Actinomycetes</taxon>
        <taxon>Kitasatosporales</taxon>
        <taxon>Streptomycetaceae</taxon>
        <taxon>Streptomyces</taxon>
    </lineage>
</organism>
<dbReference type="InterPro" id="IPR023393">
    <property type="entry name" value="START-like_dom_sf"/>
</dbReference>
<proteinExistence type="inferred from homology"/>